<dbReference type="AlphaFoldDB" id="A0A1Z9YY28"/>
<evidence type="ECO:0000313" key="3">
    <source>
        <dbReference type="Proteomes" id="UP000196536"/>
    </source>
</evidence>
<gene>
    <name evidence="2" type="ORF">CAP51_10555</name>
</gene>
<keyword evidence="3" id="KW-1185">Reference proteome</keyword>
<evidence type="ECO:0000313" key="2">
    <source>
        <dbReference type="EMBL" id="OUY07119.1"/>
    </source>
</evidence>
<name>A0A1Z9YY28_9GAMM</name>
<proteinExistence type="predicted"/>
<dbReference type="RefSeq" id="WP_087620717.1">
    <property type="nucleotide sequence ID" value="NZ_NEXX01000003.1"/>
</dbReference>
<sequence length="82" mass="9195">MKKNILFVISGLILSSSVFANDKTSCLGGKPAPKDFNFTDMTFICAGVEQDGRMTWSDIQKKGYRVTKIELDHRVVVILIEK</sequence>
<reference evidence="2 3" key="1">
    <citation type="submission" date="2017-05" db="EMBL/GenBank/DDBJ databases">
        <title>Acinetobacter populi ANC 5415 (= PBJ7), whole genome shotgun sequencing project.</title>
        <authorList>
            <person name="Nemec A."/>
            <person name="Radolfova-Krizova L."/>
        </authorList>
    </citation>
    <scope>NUCLEOTIDE SEQUENCE [LARGE SCALE GENOMIC DNA]</scope>
    <source>
        <strain evidence="2 3">PBJ7</strain>
    </source>
</reference>
<accession>A0A1Z9YY28</accession>
<organism evidence="2 3">
    <name type="scientific">Acinetobacter populi</name>
    <dbReference type="NCBI Taxonomy" id="1582270"/>
    <lineage>
        <taxon>Bacteria</taxon>
        <taxon>Pseudomonadati</taxon>
        <taxon>Pseudomonadota</taxon>
        <taxon>Gammaproteobacteria</taxon>
        <taxon>Moraxellales</taxon>
        <taxon>Moraxellaceae</taxon>
        <taxon>Acinetobacter</taxon>
    </lineage>
</organism>
<keyword evidence="1" id="KW-0732">Signal</keyword>
<feature type="chain" id="PRO_5012487679" evidence="1">
    <location>
        <begin position="21"/>
        <end position="82"/>
    </location>
</feature>
<evidence type="ECO:0000256" key="1">
    <source>
        <dbReference type="SAM" id="SignalP"/>
    </source>
</evidence>
<dbReference type="Proteomes" id="UP000196536">
    <property type="component" value="Unassembled WGS sequence"/>
</dbReference>
<comment type="caution">
    <text evidence="2">The sequence shown here is derived from an EMBL/GenBank/DDBJ whole genome shotgun (WGS) entry which is preliminary data.</text>
</comment>
<dbReference type="EMBL" id="NEXX01000003">
    <property type="protein sequence ID" value="OUY07119.1"/>
    <property type="molecule type" value="Genomic_DNA"/>
</dbReference>
<protein>
    <submittedName>
        <fullName evidence="2">Uncharacterized protein</fullName>
    </submittedName>
</protein>
<feature type="signal peptide" evidence="1">
    <location>
        <begin position="1"/>
        <end position="20"/>
    </location>
</feature>